<feature type="signal peptide" evidence="1">
    <location>
        <begin position="1"/>
        <end position="24"/>
    </location>
</feature>
<gene>
    <name evidence="2" type="ORF">BLGHR1_11185</name>
</gene>
<dbReference type="AlphaFoldDB" id="A0A383ULJ7"/>
<dbReference type="VEuPathDB" id="FungiDB:BLGHR1_11185"/>
<sequence length="394" mass="45535">MRKQLLSNFGLLLHTYLHIAGSSASPKLILDSEPELLFSGYLCDGNYISSEYIIQSINSAWQGLFNSKTGSGVVSHFEDTRIFGDTSKPLFAGPVPIDHSQHGRDHAENIRVVFDIERKFIGLITIHDTDIRHCREILDTTSIADFNPNLHVILGYKCAHQVYELEYVEKSYIAASSELHEYGLNQPHMFPMLRDRPGSAYHSYMIWPLLIGKKVFANGNTCARDFIAFQHDFGSLSVFHNEDNEDYICPLVWTNITPFHSTLRFLKEHIIAPGNIEKEINCQDQVFKYDYLMYNIKYVIAAHKYRQALNVEFKYPLYTKINSKSKKRGWLWPLQTQESPRGVPQSNLQYFLHVDELFQYLGVYSMKDNNYSLCIPRVVEKFSNFTPQYCELGL</sequence>
<name>A0A383ULJ7_BLUHO</name>
<protein>
    <submittedName>
        <fullName evidence="2">Uncharacterized protein</fullName>
    </submittedName>
</protein>
<dbReference type="EMBL" id="UNSH01000011">
    <property type="protein sequence ID" value="SZF00445.1"/>
    <property type="molecule type" value="Genomic_DNA"/>
</dbReference>
<organism evidence="2 3">
    <name type="scientific">Blumeria hordei</name>
    <name type="common">Barley powdery mildew</name>
    <name type="synonym">Blumeria graminis f. sp. hordei</name>
    <dbReference type="NCBI Taxonomy" id="2867405"/>
    <lineage>
        <taxon>Eukaryota</taxon>
        <taxon>Fungi</taxon>
        <taxon>Dikarya</taxon>
        <taxon>Ascomycota</taxon>
        <taxon>Pezizomycotina</taxon>
        <taxon>Leotiomycetes</taxon>
        <taxon>Erysiphales</taxon>
        <taxon>Erysiphaceae</taxon>
        <taxon>Blumeria</taxon>
    </lineage>
</organism>
<evidence type="ECO:0000313" key="3">
    <source>
        <dbReference type="Proteomes" id="UP000275772"/>
    </source>
</evidence>
<evidence type="ECO:0000256" key="1">
    <source>
        <dbReference type="SAM" id="SignalP"/>
    </source>
</evidence>
<accession>A0A383ULJ7</accession>
<dbReference type="Proteomes" id="UP000275772">
    <property type="component" value="Unassembled WGS sequence"/>
</dbReference>
<reference evidence="2 3" key="1">
    <citation type="submission" date="2017-11" db="EMBL/GenBank/DDBJ databases">
        <authorList>
            <person name="Kracher B."/>
        </authorList>
    </citation>
    <scope>NUCLEOTIDE SEQUENCE [LARGE SCALE GENOMIC DNA]</scope>
    <source>
        <strain evidence="2 3">RACE1</strain>
    </source>
</reference>
<keyword evidence="1" id="KW-0732">Signal</keyword>
<proteinExistence type="predicted"/>
<evidence type="ECO:0000313" key="2">
    <source>
        <dbReference type="EMBL" id="SZF00445.1"/>
    </source>
</evidence>
<feature type="chain" id="PRO_5016673773" evidence="1">
    <location>
        <begin position="25"/>
        <end position="394"/>
    </location>
</feature>